<gene>
    <name evidence="2" type="ORF">G4Z02_01205</name>
</gene>
<evidence type="ECO:0000313" key="2">
    <source>
        <dbReference type="EMBL" id="QMS84414.1"/>
    </source>
</evidence>
<proteinExistence type="predicted"/>
<dbReference type="AlphaFoldDB" id="A0A7L7KR36"/>
<dbReference type="Proteomes" id="UP000514720">
    <property type="component" value="Chromosome"/>
</dbReference>
<dbReference type="RefSeq" id="WP_258878027.1">
    <property type="nucleotide sequence ID" value="NZ_CP048914.1"/>
</dbReference>
<accession>A0A7L7KR36</accession>
<protein>
    <submittedName>
        <fullName evidence="2">Uncharacterized protein</fullName>
    </submittedName>
</protein>
<evidence type="ECO:0000256" key="1">
    <source>
        <dbReference type="SAM" id="Phobius"/>
    </source>
</evidence>
<sequence>MLENEMASLVLEMTIFLVGSFLLVYGMLFLINQYHGFKLKKRKEQRAILIMATVLFAFVVMMAGGLLAYDSVSQYSQNVNDQYGILMGTTYDEVYWDMQDVLAGYNDIYSFTLMFTRTMSTLIGSTAAYMIFVRKAPLQKK</sequence>
<name>A0A7L7KR36_9MOLU</name>
<dbReference type="KEGG" id="xcl:G4Z02_01205"/>
<keyword evidence="1" id="KW-1133">Transmembrane helix</keyword>
<organism evidence="2 3">
    <name type="scientific">Candidatus Xianfuyuplasma coldseepsis</name>
    <dbReference type="NCBI Taxonomy" id="2782163"/>
    <lineage>
        <taxon>Bacteria</taxon>
        <taxon>Bacillati</taxon>
        <taxon>Mycoplasmatota</taxon>
        <taxon>Mollicutes</taxon>
        <taxon>Candidatus Izemoplasmatales</taxon>
        <taxon>Candidatus Izemoplasmataceae</taxon>
        <taxon>Candidatus Xianfuyuplasma</taxon>
    </lineage>
</organism>
<feature type="transmembrane region" description="Helical" evidence="1">
    <location>
        <begin position="108"/>
        <end position="132"/>
    </location>
</feature>
<keyword evidence="1" id="KW-0472">Membrane</keyword>
<evidence type="ECO:0000313" key="3">
    <source>
        <dbReference type="Proteomes" id="UP000514720"/>
    </source>
</evidence>
<keyword evidence="3" id="KW-1185">Reference proteome</keyword>
<dbReference type="EMBL" id="CP048914">
    <property type="protein sequence ID" value="QMS84414.1"/>
    <property type="molecule type" value="Genomic_DNA"/>
</dbReference>
<feature type="transmembrane region" description="Helical" evidence="1">
    <location>
        <begin position="6"/>
        <end position="28"/>
    </location>
</feature>
<feature type="transmembrane region" description="Helical" evidence="1">
    <location>
        <begin position="48"/>
        <end position="69"/>
    </location>
</feature>
<keyword evidence="1" id="KW-0812">Transmembrane</keyword>
<reference evidence="2 3" key="1">
    <citation type="submission" date="2020-02" db="EMBL/GenBank/DDBJ databases">
        <authorList>
            <person name="Zheng R.K."/>
            <person name="Sun C.M."/>
        </authorList>
    </citation>
    <scope>NUCLEOTIDE SEQUENCE [LARGE SCALE GENOMIC DNA]</scope>
    <source>
        <strain evidence="3">zrk13</strain>
    </source>
</reference>